<accession>A0A1S1H7Y2</accession>
<dbReference type="GeneID" id="39501452"/>
<comment type="caution">
    <text evidence="1">The sequence shown here is derived from an EMBL/GenBank/DDBJ whole genome shotgun (WGS) entry which is preliminary data.</text>
</comment>
<dbReference type="AlphaFoldDB" id="A0A1S1H7Y2"/>
<proteinExistence type="predicted"/>
<keyword evidence="2" id="KW-1185">Reference proteome</keyword>
<dbReference type="OrthoDB" id="8139407at2"/>
<dbReference type="Proteomes" id="UP000179467">
    <property type="component" value="Unassembled WGS sequence"/>
</dbReference>
<reference evidence="1 2" key="1">
    <citation type="submission" date="2016-09" db="EMBL/GenBank/DDBJ databases">
        <title>Metabolic pathway, cell adaptation mechanisms and a novel monoxygenase revealed through proteogenomic-transcription analysis of a Sphingomonas haloaromaticamans strain degrading the fungicide ortho-phenylphenol.</title>
        <authorList>
            <person name="Perruchon C."/>
            <person name="Papadopoulou E.S."/>
            <person name="Rousidou C."/>
            <person name="Vasileiadis S."/>
            <person name="Tanou G."/>
            <person name="Amoutzias G."/>
            <person name="Molassiotis A."/>
            <person name="Karpouzas D.G."/>
        </authorList>
    </citation>
    <scope>NUCLEOTIDE SEQUENCE [LARGE SCALE GENOMIC DNA]</scope>
    <source>
        <strain evidence="1 2">P3</strain>
    </source>
</reference>
<protein>
    <recommendedName>
        <fullName evidence="3">DUF1902 domain-containing protein</fullName>
    </recommendedName>
</protein>
<evidence type="ECO:0000313" key="1">
    <source>
        <dbReference type="EMBL" id="OHT17922.1"/>
    </source>
</evidence>
<dbReference type="EMBL" id="MIPT01000002">
    <property type="protein sequence ID" value="OHT17922.1"/>
    <property type="molecule type" value="Genomic_DNA"/>
</dbReference>
<sequence length="72" mass="7321">MEVRLSATPKGNGFQATVALPDGVSISSAESYPTEAEAITAAAVKLLEMPDRLMRATAVEADLAISGSSSPA</sequence>
<evidence type="ECO:0000313" key="2">
    <source>
        <dbReference type="Proteomes" id="UP000179467"/>
    </source>
</evidence>
<organism evidence="1 2">
    <name type="scientific">Edaphosphingomonas haloaromaticamans</name>
    <dbReference type="NCBI Taxonomy" id="653954"/>
    <lineage>
        <taxon>Bacteria</taxon>
        <taxon>Pseudomonadati</taxon>
        <taxon>Pseudomonadota</taxon>
        <taxon>Alphaproteobacteria</taxon>
        <taxon>Sphingomonadales</taxon>
        <taxon>Rhizorhabdaceae</taxon>
        <taxon>Edaphosphingomonas</taxon>
    </lineage>
</organism>
<dbReference type="RefSeq" id="WP_066701117.1">
    <property type="nucleotide sequence ID" value="NZ_MIPT01000002.1"/>
</dbReference>
<name>A0A1S1H7Y2_9SPHN</name>
<gene>
    <name evidence="1" type="ORF">BHE75_04426</name>
</gene>
<evidence type="ECO:0008006" key="3">
    <source>
        <dbReference type="Google" id="ProtNLM"/>
    </source>
</evidence>